<dbReference type="AlphaFoldDB" id="A0A4Q2FM62"/>
<name>A0A4Q2FM62_STROR</name>
<dbReference type="Proteomes" id="UP000289485">
    <property type="component" value="Unassembled WGS sequence"/>
</dbReference>
<proteinExistence type="predicted"/>
<evidence type="ECO:0000313" key="2">
    <source>
        <dbReference type="Proteomes" id="UP000289485"/>
    </source>
</evidence>
<sequence>MTSDAVLRSQYDSLKAKRDRYKKVAKGISDNQLNYKRSTSEMDDYIDYIDSITKKIDEQSGYSYIESASSKLKTNRNILQEYVDFVQNSNSSFMDLYDELNSQITSLQSQMDAVRIEYNKGKIGFDRLGLEENWTDVFGGLF</sequence>
<dbReference type="EMBL" id="QEWJ01000006">
    <property type="protein sequence ID" value="RXX20935.1"/>
    <property type="molecule type" value="Genomic_DNA"/>
</dbReference>
<dbReference type="RefSeq" id="WP_129326263.1">
    <property type="nucleotide sequence ID" value="NZ_JAKUWC010000021.1"/>
</dbReference>
<accession>A0A4Q2FM62</accession>
<comment type="caution">
    <text evidence="1">The sequence shown here is derived from an EMBL/GenBank/DDBJ whole genome shotgun (WGS) entry which is preliminary data.</text>
</comment>
<protein>
    <submittedName>
        <fullName evidence="1">Uncharacterized protein</fullName>
    </submittedName>
</protein>
<organism evidence="1 2">
    <name type="scientific">Streptococcus oralis</name>
    <dbReference type="NCBI Taxonomy" id="1303"/>
    <lineage>
        <taxon>Bacteria</taxon>
        <taxon>Bacillati</taxon>
        <taxon>Bacillota</taxon>
        <taxon>Bacilli</taxon>
        <taxon>Lactobacillales</taxon>
        <taxon>Streptococcaceae</taxon>
        <taxon>Streptococcus</taxon>
    </lineage>
</organism>
<evidence type="ECO:0000313" key="1">
    <source>
        <dbReference type="EMBL" id="RXX20935.1"/>
    </source>
</evidence>
<gene>
    <name evidence="1" type="ORF">DF216_05985</name>
</gene>
<reference evidence="1 2" key="1">
    <citation type="submission" date="2018-05" db="EMBL/GenBank/DDBJ databases">
        <title>Streptococcus from otitis media.</title>
        <authorList>
            <person name="Wayes A.M."/>
            <person name="Jakubovics N.S."/>
        </authorList>
    </citation>
    <scope>NUCLEOTIDE SEQUENCE [LARGE SCALE GENOMIC DNA]</scope>
    <source>
        <strain evidence="1 2">NU43</strain>
    </source>
</reference>